<reference evidence="3" key="1">
    <citation type="journal article" date="2019" name="Int. J. Syst. Evol. Microbiol.">
        <title>The Global Catalogue of Microorganisms (GCM) 10K type strain sequencing project: providing services to taxonomists for standard genome sequencing and annotation.</title>
        <authorList>
            <consortium name="The Broad Institute Genomics Platform"/>
            <consortium name="The Broad Institute Genome Sequencing Center for Infectious Disease"/>
            <person name="Wu L."/>
            <person name="Ma J."/>
        </authorList>
    </citation>
    <scope>NUCLEOTIDE SEQUENCE [LARGE SCALE GENOMIC DNA]</scope>
    <source>
        <strain evidence="3">CGMCC 1.15795</strain>
    </source>
</reference>
<feature type="region of interest" description="Disordered" evidence="1">
    <location>
        <begin position="1"/>
        <end position="65"/>
    </location>
</feature>
<feature type="compositionally biased region" description="Gly residues" evidence="1">
    <location>
        <begin position="37"/>
        <end position="49"/>
    </location>
</feature>
<feature type="compositionally biased region" description="Low complexity" evidence="1">
    <location>
        <begin position="11"/>
        <end position="28"/>
    </location>
</feature>
<name>A0ABW4R0Y6_9BACT</name>
<organism evidence="2 3">
    <name type="scientific">Hymenobacter bucti</name>
    <dbReference type="NCBI Taxonomy" id="1844114"/>
    <lineage>
        <taxon>Bacteria</taxon>
        <taxon>Pseudomonadati</taxon>
        <taxon>Bacteroidota</taxon>
        <taxon>Cytophagia</taxon>
        <taxon>Cytophagales</taxon>
        <taxon>Hymenobacteraceae</taxon>
        <taxon>Hymenobacter</taxon>
    </lineage>
</organism>
<evidence type="ECO:0000256" key="1">
    <source>
        <dbReference type="SAM" id="MobiDB-lite"/>
    </source>
</evidence>
<dbReference type="Proteomes" id="UP001597197">
    <property type="component" value="Unassembled WGS sequence"/>
</dbReference>
<keyword evidence="3" id="KW-1185">Reference proteome</keyword>
<protein>
    <submittedName>
        <fullName evidence="2">Uncharacterized protein</fullName>
    </submittedName>
</protein>
<gene>
    <name evidence="2" type="ORF">ACFSDX_24080</name>
</gene>
<sequence>MPTHTTRTKSSRATATPTSTRPWPARRPGTSAWQSTGPGGQAQTSGGGSPTKRSGPPAGLPLAAQ</sequence>
<feature type="compositionally biased region" description="Basic residues" evidence="1">
    <location>
        <begin position="1"/>
        <end position="10"/>
    </location>
</feature>
<proteinExistence type="predicted"/>
<evidence type="ECO:0000313" key="3">
    <source>
        <dbReference type="Proteomes" id="UP001597197"/>
    </source>
</evidence>
<evidence type="ECO:0000313" key="2">
    <source>
        <dbReference type="EMBL" id="MFD1875533.1"/>
    </source>
</evidence>
<dbReference type="RefSeq" id="WP_382318344.1">
    <property type="nucleotide sequence ID" value="NZ_JBHUFD010000019.1"/>
</dbReference>
<comment type="caution">
    <text evidence="2">The sequence shown here is derived from an EMBL/GenBank/DDBJ whole genome shotgun (WGS) entry which is preliminary data.</text>
</comment>
<dbReference type="EMBL" id="JBHUFD010000019">
    <property type="protein sequence ID" value="MFD1875533.1"/>
    <property type="molecule type" value="Genomic_DNA"/>
</dbReference>
<accession>A0ABW4R0Y6</accession>